<feature type="region of interest" description="Disordered" evidence="1">
    <location>
        <begin position="1"/>
        <end position="21"/>
    </location>
</feature>
<keyword evidence="3" id="KW-1185">Reference proteome</keyword>
<evidence type="ECO:0000313" key="2">
    <source>
        <dbReference type="EMBL" id="KIM69947.1"/>
    </source>
</evidence>
<name>A0A0C3AY89_9AGAM</name>
<protein>
    <submittedName>
        <fullName evidence="2">Uncharacterized protein</fullName>
    </submittedName>
</protein>
<evidence type="ECO:0000313" key="3">
    <source>
        <dbReference type="Proteomes" id="UP000053989"/>
    </source>
</evidence>
<sequence>MGSQVGNGLGAHVSRTDGSPQVAFRPKAPYYVNVLAMCVPTEAFTCSVAQVYLRFRLLPDFCRPTCIHARALQSMLVGLASVRRKKGQRVWDPAGSQSAKLFYLK</sequence>
<dbReference type="InParanoid" id="A0A0C3AY89"/>
<dbReference type="HOGENOM" id="CLU_2238196_0_0_1"/>
<organism evidence="2 3">
    <name type="scientific">Scleroderma citrinum Foug A</name>
    <dbReference type="NCBI Taxonomy" id="1036808"/>
    <lineage>
        <taxon>Eukaryota</taxon>
        <taxon>Fungi</taxon>
        <taxon>Dikarya</taxon>
        <taxon>Basidiomycota</taxon>
        <taxon>Agaricomycotina</taxon>
        <taxon>Agaricomycetes</taxon>
        <taxon>Agaricomycetidae</taxon>
        <taxon>Boletales</taxon>
        <taxon>Sclerodermatineae</taxon>
        <taxon>Sclerodermataceae</taxon>
        <taxon>Scleroderma</taxon>
    </lineage>
</organism>
<dbReference type="Proteomes" id="UP000053989">
    <property type="component" value="Unassembled WGS sequence"/>
</dbReference>
<accession>A0A0C3AY89</accession>
<proteinExistence type="predicted"/>
<reference evidence="3" key="2">
    <citation type="submission" date="2015-01" db="EMBL/GenBank/DDBJ databases">
        <title>Evolutionary Origins and Diversification of the Mycorrhizal Mutualists.</title>
        <authorList>
            <consortium name="DOE Joint Genome Institute"/>
            <consortium name="Mycorrhizal Genomics Consortium"/>
            <person name="Kohler A."/>
            <person name="Kuo A."/>
            <person name="Nagy L.G."/>
            <person name="Floudas D."/>
            <person name="Copeland A."/>
            <person name="Barry K.W."/>
            <person name="Cichocki N."/>
            <person name="Veneault-Fourrey C."/>
            <person name="LaButti K."/>
            <person name="Lindquist E.A."/>
            <person name="Lipzen A."/>
            <person name="Lundell T."/>
            <person name="Morin E."/>
            <person name="Murat C."/>
            <person name="Riley R."/>
            <person name="Ohm R."/>
            <person name="Sun H."/>
            <person name="Tunlid A."/>
            <person name="Henrissat B."/>
            <person name="Grigoriev I.V."/>
            <person name="Hibbett D.S."/>
            <person name="Martin F."/>
        </authorList>
    </citation>
    <scope>NUCLEOTIDE SEQUENCE [LARGE SCALE GENOMIC DNA]</scope>
    <source>
        <strain evidence="3">Foug A</strain>
    </source>
</reference>
<dbReference type="AlphaFoldDB" id="A0A0C3AY89"/>
<dbReference type="EMBL" id="KN822005">
    <property type="protein sequence ID" value="KIM69947.1"/>
    <property type="molecule type" value="Genomic_DNA"/>
</dbReference>
<evidence type="ECO:0000256" key="1">
    <source>
        <dbReference type="SAM" id="MobiDB-lite"/>
    </source>
</evidence>
<reference evidence="2 3" key="1">
    <citation type="submission" date="2014-04" db="EMBL/GenBank/DDBJ databases">
        <authorList>
            <consortium name="DOE Joint Genome Institute"/>
            <person name="Kuo A."/>
            <person name="Kohler A."/>
            <person name="Nagy L.G."/>
            <person name="Floudas D."/>
            <person name="Copeland A."/>
            <person name="Barry K.W."/>
            <person name="Cichocki N."/>
            <person name="Veneault-Fourrey C."/>
            <person name="LaButti K."/>
            <person name="Lindquist E.A."/>
            <person name="Lipzen A."/>
            <person name="Lundell T."/>
            <person name="Morin E."/>
            <person name="Murat C."/>
            <person name="Sun H."/>
            <person name="Tunlid A."/>
            <person name="Henrissat B."/>
            <person name="Grigoriev I.V."/>
            <person name="Hibbett D.S."/>
            <person name="Martin F."/>
            <person name="Nordberg H.P."/>
            <person name="Cantor M.N."/>
            <person name="Hua S.X."/>
        </authorList>
    </citation>
    <scope>NUCLEOTIDE SEQUENCE [LARGE SCALE GENOMIC DNA]</scope>
    <source>
        <strain evidence="2 3">Foug A</strain>
    </source>
</reference>
<gene>
    <name evidence="2" type="ORF">SCLCIDRAFT_494077</name>
</gene>